<gene>
    <name evidence="5" type="ORF">HCU01_28650</name>
    <name evidence="6" type="ORF">SAMN05660971_03450</name>
</gene>
<dbReference type="SUPFAM" id="SSF48008">
    <property type="entry name" value="GntR ligand-binding domain-like"/>
    <property type="match status" value="1"/>
</dbReference>
<dbReference type="SMART" id="SM00345">
    <property type="entry name" value="HTH_GNTR"/>
    <property type="match status" value="1"/>
</dbReference>
<dbReference type="GO" id="GO:0003700">
    <property type="term" value="F:DNA-binding transcription factor activity"/>
    <property type="evidence" value="ECO:0007669"/>
    <property type="project" value="InterPro"/>
</dbReference>
<reference evidence="6 7" key="1">
    <citation type="submission" date="2016-11" db="EMBL/GenBank/DDBJ databases">
        <authorList>
            <person name="Jaros S."/>
            <person name="Januszkiewicz K."/>
            <person name="Wedrychowicz H."/>
        </authorList>
    </citation>
    <scope>NUCLEOTIDE SEQUENCE [LARGE SCALE GENOMIC DNA]</scope>
    <source>
        <strain evidence="6 7">DSM 4740</strain>
    </source>
</reference>
<keyword evidence="8" id="KW-1185">Reference proteome</keyword>
<keyword evidence="3" id="KW-0804">Transcription</keyword>
<dbReference type="Pfam" id="PF07729">
    <property type="entry name" value="FCD"/>
    <property type="match status" value="1"/>
</dbReference>
<keyword evidence="2 6" id="KW-0238">DNA-binding</keyword>
<dbReference type="AlphaFoldDB" id="A0A1M7KDA9"/>
<dbReference type="STRING" id="44933.SAMN05660971_03450"/>
<dbReference type="GO" id="GO:0003677">
    <property type="term" value="F:DNA binding"/>
    <property type="evidence" value="ECO:0007669"/>
    <property type="project" value="UniProtKB-KW"/>
</dbReference>
<evidence type="ECO:0000313" key="7">
    <source>
        <dbReference type="Proteomes" id="UP000184123"/>
    </source>
</evidence>
<protein>
    <submittedName>
        <fullName evidence="5 6">Transcriptional regulator</fullName>
    </submittedName>
</protein>
<reference evidence="5 8" key="2">
    <citation type="submission" date="2019-07" db="EMBL/GenBank/DDBJ databases">
        <title>Whole genome shotgun sequence of Halomonas cupida NBRC 102219.</title>
        <authorList>
            <person name="Hosoyama A."/>
            <person name="Uohara A."/>
            <person name="Ohji S."/>
            <person name="Ichikawa N."/>
        </authorList>
    </citation>
    <scope>NUCLEOTIDE SEQUENCE [LARGE SCALE GENOMIC DNA]</scope>
    <source>
        <strain evidence="5 8">NBRC 102219</strain>
    </source>
</reference>
<evidence type="ECO:0000313" key="5">
    <source>
        <dbReference type="EMBL" id="GEN24916.1"/>
    </source>
</evidence>
<dbReference type="EMBL" id="BJXU01000118">
    <property type="protein sequence ID" value="GEN24916.1"/>
    <property type="molecule type" value="Genomic_DNA"/>
</dbReference>
<evidence type="ECO:0000256" key="3">
    <source>
        <dbReference type="ARBA" id="ARBA00023163"/>
    </source>
</evidence>
<dbReference type="InterPro" id="IPR011711">
    <property type="entry name" value="GntR_C"/>
</dbReference>
<dbReference type="PANTHER" id="PTHR43537:SF44">
    <property type="entry name" value="GNTR FAMILY REGULATORY PROTEIN"/>
    <property type="match status" value="1"/>
</dbReference>
<dbReference type="PANTHER" id="PTHR43537">
    <property type="entry name" value="TRANSCRIPTIONAL REGULATOR, GNTR FAMILY"/>
    <property type="match status" value="1"/>
</dbReference>
<evidence type="ECO:0000313" key="8">
    <source>
        <dbReference type="Proteomes" id="UP000321726"/>
    </source>
</evidence>
<sequence length="263" mass="29189">MASASTTGPLSRLPQQQVGDSAGELADCLAQAILSGHWQAGEVFPRELDLCQHFSISRNRVRNALSELSSAGLIERTAGRGSVIRDIGDWHLLAPPMSRWMARLSEPHPRLIHEVFAFRLAAEPYISELAATQATGADLARIEAAFRGMQSSAGRRGERLAHSEYDVAFHEAIYRSSHNLVWSQMGMLLRPAIMALIQRSHDQALDLDESLDCHQRLLDAIRLRQPDDAREATQQLLQRTAQDLAMDQVTTTALPSSIIQPRR</sequence>
<keyword evidence="1" id="KW-0805">Transcription regulation</keyword>
<dbReference type="RefSeq" id="WP_073436453.1">
    <property type="nucleotide sequence ID" value="NZ_BJXU01000118.1"/>
</dbReference>
<dbReference type="Gene3D" id="1.10.10.10">
    <property type="entry name" value="Winged helix-like DNA-binding domain superfamily/Winged helix DNA-binding domain"/>
    <property type="match status" value="1"/>
</dbReference>
<dbReference type="InterPro" id="IPR000524">
    <property type="entry name" value="Tscrpt_reg_HTH_GntR"/>
</dbReference>
<evidence type="ECO:0000256" key="1">
    <source>
        <dbReference type="ARBA" id="ARBA00023015"/>
    </source>
</evidence>
<dbReference type="Gene3D" id="1.20.120.530">
    <property type="entry name" value="GntR ligand-binding domain-like"/>
    <property type="match status" value="1"/>
</dbReference>
<dbReference type="InterPro" id="IPR036390">
    <property type="entry name" value="WH_DNA-bd_sf"/>
</dbReference>
<evidence type="ECO:0000259" key="4">
    <source>
        <dbReference type="PROSITE" id="PS50949"/>
    </source>
</evidence>
<dbReference type="SMART" id="SM00895">
    <property type="entry name" value="FCD"/>
    <property type="match status" value="1"/>
</dbReference>
<proteinExistence type="predicted"/>
<dbReference type="OrthoDB" id="9028214at2"/>
<dbReference type="CDD" id="cd07377">
    <property type="entry name" value="WHTH_GntR"/>
    <property type="match status" value="1"/>
</dbReference>
<dbReference type="Pfam" id="PF00392">
    <property type="entry name" value="GntR"/>
    <property type="match status" value="1"/>
</dbReference>
<accession>A0A1M7KDA9</accession>
<dbReference type="SUPFAM" id="SSF46785">
    <property type="entry name" value="Winged helix' DNA-binding domain"/>
    <property type="match status" value="1"/>
</dbReference>
<dbReference type="Proteomes" id="UP000321726">
    <property type="component" value="Unassembled WGS sequence"/>
</dbReference>
<dbReference type="InterPro" id="IPR008920">
    <property type="entry name" value="TF_FadR/GntR_C"/>
</dbReference>
<evidence type="ECO:0000313" key="6">
    <source>
        <dbReference type="EMBL" id="SHM63183.1"/>
    </source>
</evidence>
<dbReference type="PROSITE" id="PS50949">
    <property type="entry name" value="HTH_GNTR"/>
    <property type="match status" value="1"/>
</dbReference>
<feature type="domain" description="HTH gntR-type" evidence="4">
    <location>
        <begin position="19"/>
        <end position="87"/>
    </location>
</feature>
<dbReference type="Proteomes" id="UP000184123">
    <property type="component" value="Unassembled WGS sequence"/>
</dbReference>
<evidence type="ECO:0000256" key="2">
    <source>
        <dbReference type="ARBA" id="ARBA00023125"/>
    </source>
</evidence>
<dbReference type="InterPro" id="IPR036388">
    <property type="entry name" value="WH-like_DNA-bd_sf"/>
</dbReference>
<organism evidence="6 7">
    <name type="scientific">Halomonas cupida</name>
    <dbReference type="NCBI Taxonomy" id="44933"/>
    <lineage>
        <taxon>Bacteria</taxon>
        <taxon>Pseudomonadati</taxon>
        <taxon>Pseudomonadota</taxon>
        <taxon>Gammaproteobacteria</taxon>
        <taxon>Oceanospirillales</taxon>
        <taxon>Halomonadaceae</taxon>
        <taxon>Halomonas</taxon>
    </lineage>
</organism>
<dbReference type="EMBL" id="FRCA01000010">
    <property type="protein sequence ID" value="SHM63183.1"/>
    <property type="molecule type" value="Genomic_DNA"/>
</dbReference>
<name>A0A1M7KDA9_9GAMM</name>
<dbReference type="PRINTS" id="PR00035">
    <property type="entry name" value="HTHGNTR"/>
</dbReference>